<evidence type="ECO:0000313" key="3">
    <source>
        <dbReference type="Proteomes" id="UP000570361"/>
    </source>
</evidence>
<comment type="caution">
    <text evidence="2">The sequence shown here is derived from an EMBL/GenBank/DDBJ whole genome shotgun (WGS) entry which is preliminary data.</text>
</comment>
<reference evidence="2 3" key="1">
    <citation type="submission" date="2020-08" db="EMBL/GenBank/DDBJ databases">
        <title>Genomic Encyclopedia of Type Strains, Phase III (KMG-III): the genomes of soil and plant-associated and newly described type strains.</title>
        <authorList>
            <person name="Whitman W."/>
        </authorList>
    </citation>
    <scope>NUCLEOTIDE SEQUENCE [LARGE SCALE GENOMIC DNA]</scope>
    <source>
        <strain evidence="2 3">CECT 5862</strain>
    </source>
</reference>
<dbReference type="Gene3D" id="2.40.50.40">
    <property type="match status" value="1"/>
</dbReference>
<dbReference type="PANTHER" id="PTHR37299">
    <property type="entry name" value="TRANSCRIPTIONAL REGULATOR-RELATED"/>
    <property type="match status" value="1"/>
</dbReference>
<dbReference type="PANTHER" id="PTHR37299:SF1">
    <property type="entry name" value="STAGE 0 SPORULATION PROTEIN A HOMOLOG"/>
    <property type="match status" value="1"/>
</dbReference>
<dbReference type="InterPro" id="IPR007492">
    <property type="entry name" value="LytTR_DNA-bd_dom"/>
</dbReference>
<dbReference type="SMART" id="SM00850">
    <property type="entry name" value="LytTR"/>
    <property type="match status" value="1"/>
</dbReference>
<protein>
    <submittedName>
        <fullName evidence="2">Two-component system response regulator LytT</fullName>
    </submittedName>
</protein>
<dbReference type="GO" id="GO:0003677">
    <property type="term" value="F:DNA binding"/>
    <property type="evidence" value="ECO:0007669"/>
    <property type="project" value="InterPro"/>
</dbReference>
<dbReference type="InterPro" id="IPR046947">
    <property type="entry name" value="LytR-like"/>
</dbReference>
<dbReference type="PROSITE" id="PS50930">
    <property type="entry name" value="HTH_LYTTR"/>
    <property type="match status" value="1"/>
</dbReference>
<feature type="domain" description="HTH LytTR-type" evidence="1">
    <location>
        <begin position="76"/>
        <end position="180"/>
    </location>
</feature>
<keyword evidence="3" id="KW-1185">Reference proteome</keyword>
<gene>
    <name evidence="2" type="ORF">FHS18_002936</name>
</gene>
<dbReference type="GO" id="GO:0000156">
    <property type="term" value="F:phosphorelay response regulator activity"/>
    <property type="evidence" value="ECO:0007669"/>
    <property type="project" value="InterPro"/>
</dbReference>
<dbReference type="AlphaFoldDB" id="A0A7W5AY16"/>
<dbReference type="Proteomes" id="UP000570361">
    <property type="component" value="Unassembled WGS sequence"/>
</dbReference>
<dbReference type="Gene3D" id="2.20.25.10">
    <property type="match status" value="1"/>
</dbReference>
<dbReference type="RefSeq" id="WP_246427640.1">
    <property type="nucleotide sequence ID" value="NZ_JACHXK010000005.1"/>
</dbReference>
<dbReference type="EMBL" id="JACHXK010000005">
    <property type="protein sequence ID" value="MBB3110869.1"/>
    <property type="molecule type" value="Genomic_DNA"/>
</dbReference>
<accession>A0A7W5AY16</accession>
<evidence type="ECO:0000313" key="2">
    <source>
        <dbReference type="EMBL" id="MBB3110869.1"/>
    </source>
</evidence>
<name>A0A7W5AY16_9BACL</name>
<proteinExistence type="predicted"/>
<dbReference type="Pfam" id="PF04397">
    <property type="entry name" value="LytTR"/>
    <property type="match status" value="1"/>
</dbReference>
<organism evidence="2 3">
    <name type="scientific">Paenibacillus phyllosphaerae</name>
    <dbReference type="NCBI Taxonomy" id="274593"/>
    <lineage>
        <taxon>Bacteria</taxon>
        <taxon>Bacillati</taxon>
        <taxon>Bacillota</taxon>
        <taxon>Bacilli</taxon>
        <taxon>Bacillales</taxon>
        <taxon>Paenibacillaceae</taxon>
        <taxon>Paenibacillus</taxon>
    </lineage>
</organism>
<evidence type="ECO:0000259" key="1">
    <source>
        <dbReference type="PROSITE" id="PS50930"/>
    </source>
</evidence>
<sequence>MMVQLLCSNKVHVKLKHELAKYQIELDPDSDVTLVERGFDIPGDKLSVVFDAIDYMDVVKLLVSGVREDLLAWHALTGLSDNKFAVIEPRDIVFIEAGPDGLMAHTKSKPYSIKETLQYYENTWAAKGFIRINKSQLANLLHVKEIVPWFNSRYVLRMDNQTELEVSKMFSKKLRNTLNI</sequence>